<dbReference type="InterPro" id="IPR050980">
    <property type="entry name" value="2C_sensor_his_kinase"/>
</dbReference>
<dbReference type="PANTHER" id="PTHR44936">
    <property type="entry name" value="SENSOR PROTEIN CREC"/>
    <property type="match status" value="1"/>
</dbReference>
<dbReference type="Pfam" id="PF02518">
    <property type="entry name" value="HATPase_c"/>
    <property type="match status" value="1"/>
</dbReference>
<evidence type="ECO:0000313" key="19">
    <source>
        <dbReference type="EMBL" id="MDQ0537343.1"/>
    </source>
</evidence>
<dbReference type="Gene3D" id="1.10.287.130">
    <property type="match status" value="1"/>
</dbReference>
<keyword evidence="9" id="KW-0547">Nucleotide-binding</keyword>
<keyword evidence="12 16" id="KW-1133">Transmembrane helix</keyword>
<evidence type="ECO:0000256" key="6">
    <source>
        <dbReference type="ARBA" id="ARBA00022553"/>
    </source>
</evidence>
<keyword evidence="10 19" id="KW-0418">Kinase</keyword>
<dbReference type="SUPFAM" id="SSF55874">
    <property type="entry name" value="ATPase domain of HSP90 chaperone/DNA topoisomerase II/histidine kinase"/>
    <property type="match status" value="1"/>
</dbReference>
<evidence type="ECO:0000313" key="20">
    <source>
        <dbReference type="Proteomes" id="UP001244552"/>
    </source>
</evidence>
<keyword evidence="4" id="KW-1003">Cell membrane</keyword>
<evidence type="ECO:0000256" key="16">
    <source>
        <dbReference type="SAM" id="Phobius"/>
    </source>
</evidence>
<keyword evidence="8 16" id="KW-0812">Transmembrane</keyword>
<comment type="subcellular location">
    <subcellularLocation>
        <location evidence="2">Cell inner membrane</location>
        <topology evidence="2">Multi-pass membrane protein</topology>
    </subcellularLocation>
</comment>
<dbReference type="PROSITE" id="PS50885">
    <property type="entry name" value="HAMP"/>
    <property type="match status" value="1"/>
</dbReference>
<dbReference type="PANTHER" id="PTHR44936:SF5">
    <property type="entry name" value="SENSOR HISTIDINE KINASE ENVZ"/>
    <property type="match status" value="1"/>
</dbReference>
<dbReference type="RefSeq" id="WP_417281594.1">
    <property type="nucleotide sequence ID" value="NZ_JAGINO010000041.1"/>
</dbReference>
<dbReference type="Pfam" id="PF00512">
    <property type="entry name" value="HisKA"/>
    <property type="match status" value="1"/>
</dbReference>
<dbReference type="InterPro" id="IPR036890">
    <property type="entry name" value="HATPase_C_sf"/>
</dbReference>
<dbReference type="InterPro" id="IPR003661">
    <property type="entry name" value="HisK_dim/P_dom"/>
</dbReference>
<dbReference type="CDD" id="cd00082">
    <property type="entry name" value="HisKA"/>
    <property type="match status" value="1"/>
</dbReference>
<feature type="region of interest" description="Disordered" evidence="15">
    <location>
        <begin position="1"/>
        <end position="28"/>
    </location>
</feature>
<evidence type="ECO:0000256" key="2">
    <source>
        <dbReference type="ARBA" id="ARBA00004429"/>
    </source>
</evidence>
<dbReference type="InterPro" id="IPR036097">
    <property type="entry name" value="HisK_dim/P_sf"/>
</dbReference>
<dbReference type="EMBL" id="JAUSVU010000044">
    <property type="protein sequence ID" value="MDQ0537343.1"/>
    <property type="molecule type" value="Genomic_DNA"/>
</dbReference>
<feature type="transmembrane region" description="Helical" evidence="16">
    <location>
        <begin position="189"/>
        <end position="210"/>
    </location>
</feature>
<organism evidence="19 20">
    <name type="scientific">Azospirillum picis</name>
    <dbReference type="NCBI Taxonomy" id="488438"/>
    <lineage>
        <taxon>Bacteria</taxon>
        <taxon>Pseudomonadati</taxon>
        <taxon>Pseudomonadota</taxon>
        <taxon>Alphaproteobacteria</taxon>
        <taxon>Rhodospirillales</taxon>
        <taxon>Azospirillaceae</taxon>
        <taxon>Azospirillum</taxon>
    </lineage>
</organism>
<comment type="catalytic activity">
    <reaction evidence="1">
        <text>ATP + protein L-histidine = ADP + protein N-phospho-L-histidine.</text>
        <dbReference type="EC" id="2.7.13.3"/>
    </reaction>
</comment>
<evidence type="ECO:0000256" key="8">
    <source>
        <dbReference type="ARBA" id="ARBA00022692"/>
    </source>
</evidence>
<evidence type="ECO:0000259" key="18">
    <source>
        <dbReference type="PROSITE" id="PS50885"/>
    </source>
</evidence>
<evidence type="ECO:0000259" key="17">
    <source>
        <dbReference type="PROSITE" id="PS50109"/>
    </source>
</evidence>
<gene>
    <name evidence="19" type="ORF">QO018_006245</name>
</gene>
<evidence type="ECO:0000256" key="3">
    <source>
        <dbReference type="ARBA" id="ARBA00012438"/>
    </source>
</evidence>
<protein>
    <recommendedName>
        <fullName evidence="3">histidine kinase</fullName>
        <ecNumber evidence="3">2.7.13.3</ecNumber>
    </recommendedName>
</protein>
<dbReference type="InterPro" id="IPR005467">
    <property type="entry name" value="His_kinase_dom"/>
</dbReference>
<dbReference type="SMART" id="SM00387">
    <property type="entry name" value="HATPase_c"/>
    <property type="match status" value="1"/>
</dbReference>
<evidence type="ECO:0000256" key="15">
    <source>
        <dbReference type="SAM" id="MobiDB-lite"/>
    </source>
</evidence>
<dbReference type="Pfam" id="PF00672">
    <property type="entry name" value="HAMP"/>
    <property type="match status" value="1"/>
</dbReference>
<keyword evidence="5" id="KW-0997">Cell inner membrane</keyword>
<dbReference type="SMART" id="SM00304">
    <property type="entry name" value="HAMP"/>
    <property type="match status" value="2"/>
</dbReference>
<evidence type="ECO:0000256" key="13">
    <source>
        <dbReference type="ARBA" id="ARBA00023012"/>
    </source>
</evidence>
<keyword evidence="11" id="KW-0067">ATP-binding</keyword>
<evidence type="ECO:0000256" key="12">
    <source>
        <dbReference type="ARBA" id="ARBA00022989"/>
    </source>
</evidence>
<dbReference type="Proteomes" id="UP001244552">
    <property type="component" value="Unassembled WGS sequence"/>
</dbReference>
<comment type="caution">
    <text evidence="19">The sequence shown here is derived from an EMBL/GenBank/DDBJ whole genome shotgun (WGS) entry which is preliminary data.</text>
</comment>
<accession>A0ABU0MV19</accession>
<evidence type="ECO:0000256" key="4">
    <source>
        <dbReference type="ARBA" id="ARBA00022475"/>
    </source>
</evidence>
<evidence type="ECO:0000256" key="1">
    <source>
        <dbReference type="ARBA" id="ARBA00000085"/>
    </source>
</evidence>
<dbReference type="PRINTS" id="PR00344">
    <property type="entry name" value="BCTRLSENSOR"/>
</dbReference>
<reference evidence="19 20" key="1">
    <citation type="submission" date="2023-07" db="EMBL/GenBank/DDBJ databases">
        <title>Genomic Encyclopedia of Type Strains, Phase IV (KMG-IV): sequencing the most valuable type-strain genomes for metagenomic binning, comparative biology and taxonomic classification.</title>
        <authorList>
            <person name="Goeker M."/>
        </authorList>
    </citation>
    <scope>NUCLEOTIDE SEQUENCE [LARGE SCALE GENOMIC DNA]</scope>
    <source>
        <strain evidence="19 20">DSM 19922</strain>
    </source>
</reference>
<evidence type="ECO:0000256" key="7">
    <source>
        <dbReference type="ARBA" id="ARBA00022679"/>
    </source>
</evidence>
<keyword evidence="14 16" id="KW-0472">Membrane</keyword>
<feature type="transmembrane region" description="Helical" evidence="16">
    <location>
        <begin position="43"/>
        <end position="67"/>
    </location>
</feature>
<dbReference type="SUPFAM" id="SSF47384">
    <property type="entry name" value="Homodimeric domain of signal transducing histidine kinase"/>
    <property type="match status" value="1"/>
</dbReference>
<evidence type="ECO:0000256" key="9">
    <source>
        <dbReference type="ARBA" id="ARBA00022741"/>
    </source>
</evidence>
<dbReference type="InterPro" id="IPR003594">
    <property type="entry name" value="HATPase_dom"/>
</dbReference>
<dbReference type="CDD" id="cd06225">
    <property type="entry name" value="HAMP"/>
    <property type="match status" value="1"/>
</dbReference>
<dbReference type="Gene3D" id="3.30.565.10">
    <property type="entry name" value="Histidine kinase-like ATPase, C-terminal domain"/>
    <property type="match status" value="1"/>
</dbReference>
<sequence>MTADTGSGPAGTAVADAAGTAAARRAERRRRTPLVKRFLPRTLFGRSLLIIVTPVILAQAVATWIFYDRHWDTVTNRLAFAVAGDIATVISMLERDPSPAGLDWALATTARTTDLIVTLEPGQTLPTRKQKLSGLLERTLGKAMDERVARPFTINTRVAHEWYEIRVQMPDGVLSVMSPERRLFTPTSYIFILWMVGSAVVLFAVAILFMRNQIRPIKRLAVAADALGKGRDVQSFKMEGATEVRQAASAFLLMRERLQRQVNQRTEMLAGVSHDLRTPLTRMKLALDMIEHPDLDAEVEELKADVTEMEMMIEGYLAFARGEGTEAVQPTDLTRLLNELAAGARRDGTEVTLTVPDGLTLPLRPNAMRRCIANLLVNAGRHAGTAWVKAERLDRSVEITVDDDGPGIPAALRTEVFKPFFRVDSSRNLDTGGTGLGLTIARDVARSHGGDITLDDSPYGGLRAVVRLPV</sequence>
<keyword evidence="20" id="KW-1185">Reference proteome</keyword>
<dbReference type="SMART" id="SM00388">
    <property type="entry name" value="HisKA"/>
    <property type="match status" value="1"/>
</dbReference>
<feature type="domain" description="Histidine kinase" evidence="17">
    <location>
        <begin position="271"/>
        <end position="470"/>
    </location>
</feature>
<dbReference type="EC" id="2.7.13.3" evidence="3"/>
<feature type="compositionally biased region" description="Low complexity" evidence="15">
    <location>
        <begin position="10"/>
        <end position="23"/>
    </location>
</feature>
<keyword evidence="13" id="KW-0902">Two-component regulatory system</keyword>
<dbReference type="InterPro" id="IPR004358">
    <property type="entry name" value="Sig_transdc_His_kin-like_C"/>
</dbReference>
<keyword evidence="7 19" id="KW-0808">Transferase</keyword>
<feature type="domain" description="HAMP" evidence="18">
    <location>
        <begin position="211"/>
        <end position="263"/>
    </location>
</feature>
<keyword evidence="6" id="KW-0597">Phosphoprotein</keyword>
<proteinExistence type="predicted"/>
<dbReference type="CDD" id="cd00075">
    <property type="entry name" value="HATPase"/>
    <property type="match status" value="1"/>
</dbReference>
<dbReference type="InterPro" id="IPR003660">
    <property type="entry name" value="HAMP_dom"/>
</dbReference>
<evidence type="ECO:0000256" key="5">
    <source>
        <dbReference type="ARBA" id="ARBA00022519"/>
    </source>
</evidence>
<dbReference type="PROSITE" id="PS50109">
    <property type="entry name" value="HIS_KIN"/>
    <property type="match status" value="1"/>
</dbReference>
<evidence type="ECO:0000256" key="14">
    <source>
        <dbReference type="ARBA" id="ARBA00023136"/>
    </source>
</evidence>
<evidence type="ECO:0000256" key="10">
    <source>
        <dbReference type="ARBA" id="ARBA00022777"/>
    </source>
</evidence>
<dbReference type="GO" id="GO:0004673">
    <property type="term" value="F:protein histidine kinase activity"/>
    <property type="evidence" value="ECO:0007669"/>
    <property type="project" value="UniProtKB-EC"/>
</dbReference>
<evidence type="ECO:0000256" key="11">
    <source>
        <dbReference type="ARBA" id="ARBA00022840"/>
    </source>
</evidence>
<name>A0ABU0MV19_9PROT</name>